<dbReference type="CDD" id="cd17039">
    <property type="entry name" value="Ubl_ubiquitin_like"/>
    <property type="match status" value="1"/>
</dbReference>
<evidence type="ECO:0000259" key="1">
    <source>
        <dbReference type="PROSITE" id="PS50053"/>
    </source>
</evidence>
<dbReference type="AlphaFoldDB" id="A0A553P757"/>
<accession>A0A553P757</accession>
<dbReference type="PRINTS" id="PR00348">
    <property type="entry name" value="UBIQUITIN"/>
</dbReference>
<keyword evidence="3" id="KW-1185">Reference proteome</keyword>
<dbReference type="EMBL" id="VCGU01000007">
    <property type="protein sequence ID" value="TRY73521.1"/>
    <property type="molecule type" value="Genomic_DNA"/>
</dbReference>
<evidence type="ECO:0000313" key="3">
    <source>
        <dbReference type="Proteomes" id="UP000318571"/>
    </source>
</evidence>
<protein>
    <recommendedName>
        <fullName evidence="1">Ubiquitin-like domain-containing protein</fullName>
    </recommendedName>
</protein>
<dbReference type="Gene3D" id="3.10.20.90">
    <property type="entry name" value="Phosphatidylinositol 3-kinase Catalytic Subunit, Chain A, domain 1"/>
    <property type="match status" value="1"/>
</dbReference>
<organism evidence="2 3">
    <name type="scientific">Tigriopus californicus</name>
    <name type="common">Marine copepod</name>
    <dbReference type="NCBI Taxonomy" id="6832"/>
    <lineage>
        <taxon>Eukaryota</taxon>
        <taxon>Metazoa</taxon>
        <taxon>Ecdysozoa</taxon>
        <taxon>Arthropoda</taxon>
        <taxon>Crustacea</taxon>
        <taxon>Multicrustacea</taxon>
        <taxon>Hexanauplia</taxon>
        <taxon>Copepoda</taxon>
        <taxon>Harpacticoida</taxon>
        <taxon>Harpacticidae</taxon>
        <taxon>Tigriopus</taxon>
    </lineage>
</organism>
<dbReference type="InterPro" id="IPR029071">
    <property type="entry name" value="Ubiquitin-like_domsf"/>
</dbReference>
<sequence>MKVLVDQVGEIEIESNETVECFKAKVETEHGFPVPMQRLYKDQTLLQDGYALSDYDVSSGDILVMKLETLKGVKVALVGISPSPAA</sequence>
<reference evidence="2 3" key="1">
    <citation type="journal article" date="2018" name="Nat. Ecol. Evol.">
        <title>Genomic signatures of mitonuclear coevolution across populations of Tigriopus californicus.</title>
        <authorList>
            <person name="Barreto F.S."/>
            <person name="Watson E.T."/>
            <person name="Lima T.G."/>
            <person name="Willett C.S."/>
            <person name="Edmands S."/>
            <person name="Li W."/>
            <person name="Burton R.S."/>
        </authorList>
    </citation>
    <scope>NUCLEOTIDE SEQUENCE [LARGE SCALE GENOMIC DNA]</scope>
    <source>
        <strain evidence="2 3">San Diego</strain>
    </source>
</reference>
<dbReference type="InterPro" id="IPR019956">
    <property type="entry name" value="Ubiquitin_dom"/>
</dbReference>
<comment type="caution">
    <text evidence="2">The sequence shown here is derived from an EMBL/GenBank/DDBJ whole genome shotgun (WGS) entry which is preliminary data.</text>
</comment>
<name>A0A553P757_TIGCA</name>
<dbReference type="Pfam" id="PF00240">
    <property type="entry name" value="ubiquitin"/>
    <property type="match status" value="1"/>
</dbReference>
<evidence type="ECO:0000313" key="2">
    <source>
        <dbReference type="EMBL" id="TRY73521.1"/>
    </source>
</evidence>
<dbReference type="SUPFAM" id="SSF54236">
    <property type="entry name" value="Ubiquitin-like"/>
    <property type="match status" value="1"/>
</dbReference>
<feature type="domain" description="Ubiquitin-like" evidence="1">
    <location>
        <begin position="1"/>
        <end position="72"/>
    </location>
</feature>
<dbReference type="Proteomes" id="UP000318571">
    <property type="component" value="Chromosome 3"/>
</dbReference>
<dbReference type="SMART" id="SM00213">
    <property type="entry name" value="UBQ"/>
    <property type="match status" value="1"/>
</dbReference>
<proteinExistence type="predicted"/>
<gene>
    <name evidence="2" type="ORF">TCAL_11995</name>
</gene>
<dbReference type="InterPro" id="IPR000626">
    <property type="entry name" value="Ubiquitin-like_dom"/>
</dbReference>
<dbReference type="PROSITE" id="PS50053">
    <property type="entry name" value="UBIQUITIN_2"/>
    <property type="match status" value="1"/>
</dbReference>